<dbReference type="SUPFAM" id="SSF53335">
    <property type="entry name" value="S-adenosyl-L-methionine-dependent methyltransferases"/>
    <property type="match status" value="1"/>
</dbReference>
<dbReference type="PANTHER" id="PTHR34203:SF15">
    <property type="entry name" value="SLL1173 PROTEIN"/>
    <property type="match status" value="1"/>
</dbReference>
<evidence type="ECO:0000313" key="2">
    <source>
        <dbReference type="EMBL" id="CAF1404665.1"/>
    </source>
</evidence>
<dbReference type="Gene3D" id="3.40.50.150">
    <property type="entry name" value="Vaccinia Virus protein VP39"/>
    <property type="match status" value="1"/>
</dbReference>
<protein>
    <recommendedName>
        <fullName evidence="1">Methyltransferase FkbM domain-containing protein</fullName>
    </recommendedName>
</protein>
<dbReference type="InterPro" id="IPR052514">
    <property type="entry name" value="SAM-dependent_MTase"/>
</dbReference>
<gene>
    <name evidence="2" type="ORF">EDS130_LOCUS36265</name>
    <name evidence="3" type="ORF">XAT740_LOCUS48117</name>
</gene>
<dbReference type="InterPro" id="IPR029063">
    <property type="entry name" value="SAM-dependent_MTases_sf"/>
</dbReference>
<dbReference type="Proteomes" id="UP000663828">
    <property type="component" value="Unassembled WGS sequence"/>
</dbReference>
<accession>A0A816B6Y6</accession>
<dbReference type="OrthoDB" id="10003752at2759"/>
<evidence type="ECO:0000259" key="1">
    <source>
        <dbReference type="Pfam" id="PF05050"/>
    </source>
</evidence>
<reference evidence="3" key="1">
    <citation type="submission" date="2021-02" db="EMBL/GenBank/DDBJ databases">
        <authorList>
            <person name="Nowell W R."/>
        </authorList>
    </citation>
    <scope>NUCLEOTIDE SEQUENCE</scope>
</reference>
<dbReference type="Pfam" id="PF05050">
    <property type="entry name" value="Methyltransf_21"/>
    <property type="match status" value="1"/>
</dbReference>
<dbReference type="NCBIfam" id="TIGR01444">
    <property type="entry name" value="fkbM_fam"/>
    <property type="match status" value="1"/>
</dbReference>
<organism evidence="3 4">
    <name type="scientific">Adineta ricciae</name>
    <name type="common">Rotifer</name>
    <dbReference type="NCBI Taxonomy" id="249248"/>
    <lineage>
        <taxon>Eukaryota</taxon>
        <taxon>Metazoa</taxon>
        <taxon>Spiralia</taxon>
        <taxon>Gnathifera</taxon>
        <taxon>Rotifera</taxon>
        <taxon>Eurotatoria</taxon>
        <taxon>Bdelloidea</taxon>
        <taxon>Adinetida</taxon>
        <taxon>Adinetidae</taxon>
        <taxon>Adineta</taxon>
    </lineage>
</organism>
<evidence type="ECO:0000313" key="3">
    <source>
        <dbReference type="EMBL" id="CAF1604498.1"/>
    </source>
</evidence>
<dbReference type="Proteomes" id="UP000663852">
    <property type="component" value="Unassembled WGS sequence"/>
</dbReference>
<dbReference type="EMBL" id="CAJNOR010006835">
    <property type="protein sequence ID" value="CAF1604498.1"/>
    <property type="molecule type" value="Genomic_DNA"/>
</dbReference>
<dbReference type="InterPro" id="IPR006342">
    <property type="entry name" value="FkbM_mtfrase"/>
</dbReference>
<sequence>MFCLGNTTIYFLIPDLFRNIFLSSSLQITSLSSSVFYCTKLESEQQGRAYQKELSQNPRWSACYIEDYVIQLYLADLGTVRERRKLLFDIGANKGYTIATWFSLWNPQSQINPRSLANYLRKNLSISQCGECNDCLQMSLSTKVKVSLDMNIEIYAFEPQPSTYEILRQVKQWTNQRSLHIYNLAMSNQTGTELLLKCNPGDEFCGLETSKSARNIERYLLVNVTTLDTFLQRSHITEMIDVLKIDTEGHDPLVLKGAELTLKQQQVRLLIFEHHEVGLWKYIHLRDVIENLDLKGYTCYMFGRTGLIRITRCWSSILNKKRWSNVLCVVRNDGRLQHIINKLIIPHTL</sequence>
<keyword evidence="4" id="KW-1185">Reference proteome</keyword>
<dbReference type="AlphaFoldDB" id="A0A816B6Y6"/>
<proteinExistence type="predicted"/>
<dbReference type="EMBL" id="CAJNOJ010000334">
    <property type="protein sequence ID" value="CAF1404665.1"/>
    <property type="molecule type" value="Genomic_DNA"/>
</dbReference>
<name>A0A816B6Y6_ADIRI</name>
<comment type="caution">
    <text evidence="3">The sequence shown here is derived from an EMBL/GenBank/DDBJ whole genome shotgun (WGS) entry which is preliminary data.</text>
</comment>
<dbReference type="PANTHER" id="PTHR34203">
    <property type="entry name" value="METHYLTRANSFERASE, FKBM FAMILY PROTEIN"/>
    <property type="match status" value="1"/>
</dbReference>
<feature type="domain" description="Methyltransferase FkbM" evidence="1">
    <location>
        <begin position="144"/>
        <end position="278"/>
    </location>
</feature>
<evidence type="ECO:0000313" key="4">
    <source>
        <dbReference type="Proteomes" id="UP000663828"/>
    </source>
</evidence>